<dbReference type="PANTHER" id="PTHR11709:SF502">
    <property type="entry name" value="MULTICOPPER OXIDASE"/>
    <property type="match status" value="1"/>
</dbReference>
<protein>
    <recommendedName>
        <fullName evidence="8">Plastocyanin-like domain-containing protein</fullName>
    </recommendedName>
</protein>
<dbReference type="STRING" id="303698.A0A1V6STZ0"/>
<comment type="caution">
    <text evidence="6">The sequence shown here is derived from an EMBL/GenBank/DDBJ whole genome shotgun (WGS) entry which is preliminary data.</text>
</comment>
<reference evidence="7" key="1">
    <citation type="journal article" date="2017" name="Nat. Microbiol.">
        <title>Global analysis of biosynthetic gene clusters reveals vast potential of secondary metabolite production in Penicillium species.</title>
        <authorList>
            <person name="Nielsen J.C."/>
            <person name="Grijseels S."/>
            <person name="Prigent S."/>
            <person name="Ji B."/>
            <person name="Dainat J."/>
            <person name="Nielsen K.F."/>
            <person name="Frisvad J.C."/>
            <person name="Workman M."/>
            <person name="Nielsen J."/>
        </authorList>
    </citation>
    <scope>NUCLEOTIDE SEQUENCE [LARGE SCALE GENOMIC DNA]</scope>
    <source>
        <strain evidence="7">IBT 24891</strain>
    </source>
</reference>
<dbReference type="AlphaFoldDB" id="A0A1V6STZ0"/>
<dbReference type="InterPro" id="IPR008972">
    <property type="entry name" value="Cupredoxin"/>
</dbReference>
<evidence type="ECO:0000256" key="1">
    <source>
        <dbReference type="ARBA" id="ARBA00010609"/>
    </source>
</evidence>
<feature type="domain" description="Plastocyanin-like" evidence="4">
    <location>
        <begin position="506"/>
        <end position="588"/>
    </location>
</feature>
<feature type="domain" description="Plastocyanin-like" evidence="5">
    <location>
        <begin position="97"/>
        <end position="133"/>
    </location>
</feature>
<organism evidence="6 7">
    <name type="scientific">Penicillium steckii</name>
    <dbReference type="NCBI Taxonomy" id="303698"/>
    <lineage>
        <taxon>Eukaryota</taxon>
        <taxon>Fungi</taxon>
        <taxon>Dikarya</taxon>
        <taxon>Ascomycota</taxon>
        <taxon>Pezizomycotina</taxon>
        <taxon>Eurotiomycetes</taxon>
        <taxon>Eurotiomycetidae</taxon>
        <taxon>Eurotiales</taxon>
        <taxon>Aspergillaceae</taxon>
        <taxon>Penicillium</taxon>
    </lineage>
</organism>
<evidence type="ECO:0000259" key="4">
    <source>
        <dbReference type="Pfam" id="PF07731"/>
    </source>
</evidence>
<dbReference type="InterPro" id="IPR011707">
    <property type="entry name" value="Cu-oxidase-like_N"/>
</dbReference>
<dbReference type="Pfam" id="PF07731">
    <property type="entry name" value="Cu-oxidase_2"/>
    <property type="match status" value="1"/>
</dbReference>
<name>A0A1V6STZ0_9EURO</name>
<dbReference type="Proteomes" id="UP000191285">
    <property type="component" value="Unassembled WGS sequence"/>
</dbReference>
<evidence type="ECO:0000256" key="3">
    <source>
        <dbReference type="SAM" id="SignalP"/>
    </source>
</evidence>
<proteinExistence type="inferred from homology"/>
<accession>A0A1V6STZ0</accession>
<dbReference type="InterPro" id="IPR011706">
    <property type="entry name" value="Cu-oxidase_C"/>
</dbReference>
<feature type="signal peptide" evidence="3">
    <location>
        <begin position="1"/>
        <end position="21"/>
    </location>
</feature>
<dbReference type="SUPFAM" id="SSF49503">
    <property type="entry name" value="Cupredoxins"/>
    <property type="match status" value="3"/>
</dbReference>
<feature type="domain" description="Plastocyanin-like" evidence="5">
    <location>
        <begin position="151"/>
        <end position="220"/>
    </location>
</feature>
<feature type="chain" id="PRO_5012415630" description="Plastocyanin-like domain-containing protein" evidence="3">
    <location>
        <begin position="22"/>
        <end position="624"/>
    </location>
</feature>
<dbReference type="Pfam" id="PF07732">
    <property type="entry name" value="Cu-oxidase_3"/>
    <property type="match status" value="2"/>
</dbReference>
<evidence type="ECO:0000259" key="5">
    <source>
        <dbReference type="Pfam" id="PF07732"/>
    </source>
</evidence>
<keyword evidence="3" id="KW-0732">Signal</keyword>
<keyword evidence="7" id="KW-1185">Reference proteome</keyword>
<evidence type="ECO:0000256" key="2">
    <source>
        <dbReference type="ARBA" id="ARBA00023008"/>
    </source>
</evidence>
<dbReference type="CDD" id="cd13901">
    <property type="entry name" value="CuRO_3_MaLCC_like"/>
    <property type="match status" value="1"/>
</dbReference>
<dbReference type="Gene3D" id="2.60.40.420">
    <property type="entry name" value="Cupredoxins - blue copper proteins"/>
    <property type="match status" value="4"/>
</dbReference>
<sequence length="624" mass="69914">MRDILELILLASIFILKTTAAFEEQTPRRCPKQGAAPNIPNSHCGSDPQIPCAGNSASDRGLWCQCDICTDPETFVPYTGVTRYYNLSIDSTRKPGPDGVVRDFVTVNGQVPGPTIFADWGDEIVINVFSNLSHINYPGDVDRPPGTLFAAPLVIHWHGINQRNTNQNDGVASLTQCPIAPLSTMTYRWRATQYGTAWYHSHVTAQAWDGVFGGIIINGPATANYDEDRGVLFLNDWPHSPTYEIYETVAATGPQWLANGLINGTNIWNSTNRPPPNETYYSISNPHENDFVDEEEILEDEMVPTRTDNAPAASPTIISRIYWTPLQYDGQRYDIILETNSTDPGPFWIYAHPLSGCGEVFGQIRGILYYEQNTGNPPVDKTDVVSETQCEDESRTDLVSYIIKEVPWPWPTIKNASQFGELKTNGIYASRLYDANFIKRTGVSMMRWQLNNSTMSAKWGEPTLQRFFPNGTTDLGNLSNAVILPSNIEWFYLLVVNAQKPDLEKNQAPAIHPMHLHGHDYFILSQGDGLWNGTVNTLNPPRRDTATLTSGHLLLAWKIGNPGVWLFHCHLGWHTEMGFDLQFIDHPESIPNISNHTALEEDCQLWRLKAKSLEIQQKLNDAGV</sequence>
<evidence type="ECO:0008006" key="8">
    <source>
        <dbReference type="Google" id="ProtNLM"/>
    </source>
</evidence>
<dbReference type="OrthoDB" id="2121828at2759"/>
<comment type="similarity">
    <text evidence="1">Belongs to the multicopper oxidase family.</text>
</comment>
<keyword evidence="2" id="KW-0186">Copper</keyword>
<evidence type="ECO:0000313" key="7">
    <source>
        <dbReference type="Proteomes" id="UP000191285"/>
    </source>
</evidence>
<gene>
    <name evidence="6" type="ORF">PENSTE_c021G00968</name>
</gene>
<evidence type="ECO:0000313" key="6">
    <source>
        <dbReference type="EMBL" id="OQE17194.1"/>
    </source>
</evidence>
<dbReference type="PANTHER" id="PTHR11709">
    <property type="entry name" value="MULTI-COPPER OXIDASE"/>
    <property type="match status" value="1"/>
</dbReference>
<dbReference type="GO" id="GO:0005507">
    <property type="term" value="F:copper ion binding"/>
    <property type="evidence" value="ECO:0007669"/>
    <property type="project" value="InterPro"/>
</dbReference>
<dbReference type="InterPro" id="IPR045087">
    <property type="entry name" value="Cu-oxidase_fam"/>
</dbReference>
<dbReference type="EMBL" id="MLKD01000021">
    <property type="protein sequence ID" value="OQE17194.1"/>
    <property type="molecule type" value="Genomic_DNA"/>
</dbReference>
<dbReference type="GO" id="GO:0016491">
    <property type="term" value="F:oxidoreductase activity"/>
    <property type="evidence" value="ECO:0007669"/>
    <property type="project" value="InterPro"/>
</dbReference>